<protein>
    <recommendedName>
        <fullName evidence="3">RING-type domain-containing protein</fullName>
    </recommendedName>
</protein>
<dbReference type="SMART" id="SM00184">
    <property type="entry name" value="RING"/>
    <property type="match status" value="1"/>
</dbReference>
<feature type="region of interest" description="Disordered" evidence="2">
    <location>
        <begin position="192"/>
        <end position="213"/>
    </location>
</feature>
<dbReference type="Proteomes" id="UP000594263">
    <property type="component" value="Unplaced"/>
</dbReference>
<keyword evidence="5" id="KW-1185">Reference proteome</keyword>
<sequence>MGTGGSKQCGGCGGGDAGQSSASGSNLRRARRSRGSSVFGSSCIRLACRSGDSADSIQVPNHQNKEQTRNAIRGQKQKVSELNDENTQCCRKAGAERPFGFDTDELAGRSGGNMSDVQNLSSQSANHSGSFLSRFNLFPTSCSFRLGGATSDVSSADNPSLANFTVSVTEGGIHEGIESLPAGRTNGCLNNSESSTCRNRQDNEYSRDMVRNGPSCDIRIPTLTNNVDIESFPPRPERRNGDREPIERNVRFSRSLSVGRLRDRVLRRSSASDTIVLPVRQDEQIINVIQSSCGIAHGAESSSPSLENNTVSQTALSVTPRSTARSDVLRSQDHEAEPSLPRETRYHDVLEHRSNFLERRRRIRSQVRALQRLGNRFENLSGHERSCIMSGHHRTGRCTCHVGTRVGNSNDESTTRGSISRIVMLAEALFEVLDEMHQQSVALSSQPSISSTGSIPAPSEVVESLPVKLHSKSQKHHSDDVAQCYVCLLEYDEGDKIRVLPCHHEFHKTCIDKWLKEIHRVCPLCRGDICRAGTSHSEI</sequence>
<dbReference type="PROSITE" id="PS50089">
    <property type="entry name" value="ZF_RING_2"/>
    <property type="match status" value="1"/>
</dbReference>
<feature type="compositionally biased region" description="Polar residues" evidence="2">
    <location>
        <begin position="300"/>
        <end position="325"/>
    </location>
</feature>
<feature type="region of interest" description="Disordered" evidence="2">
    <location>
        <begin position="227"/>
        <end position="246"/>
    </location>
</feature>
<dbReference type="AlphaFoldDB" id="A0A7N0TBD3"/>
<dbReference type="SUPFAM" id="SSF57850">
    <property type="entry name" value="RING/U-box"/>
    <property type="match status" value="1"/>
</dbReference>
<dbReference type="Gene3D" id="3.30.40.10">
    <property type="entry name" value="Zinc/RING finger domain, C3HC4 (zinc finger)"/>
    <property type="match status" value="1"/>
</dbReference>
<feature type="region of interest" description="Disordered" evidence="2">
    <location>
        <begin position="299"/>
        <end position="345"/>
    </location>
</feature>
<dbReference type="FunFam" id="3.30.40.10:FF:000388">
    <property type="entry name" value="Putative RING zinc finger domain superfamily protein"/>
    <property type="match status" value="1"/>
</dbReference>
<proteinExistence type="predicted"/>
<feature type="domain" description="RING-type" evidence="3">
    <location>
        <begin position="484"/>
        <end position="526"/>
    </location>
</feature>
<feature type="compositionally biased region" description="Basic and acidic residues" evidence="2">
    <location>
        <begin position="327"/>
        <end position="345"/>
    </location>
</feature>
<evidence type="ECO:0000256" key="1">
    <source>
        <dbReference type="PROSITE-ProRule" id="PRU00175"/>
    </source>
</evidence>
<feature type="compositionally biased region" description="Basic and acidic residues" evidence="2">
    <location>
        <begin position="199"/>
        <end position="210"/>
    </location>
</feature>
<evidence type="ECO:0000313" key="4">
    <source>
        <dbReference type="EnsemblPlants" id="Kaladp0030s0130.1.v1.1"/>
    </source>
</evidence>
<keyword evidence="1" id="KW-0863">Zinc-finger</keyword>
<keyword evidence="1" id="KW-0479">Metal-binding</keyword>
<reference evidence="4" key="1">
    <citation type="submission" date="2021-01" db="UniProtKB">
        <authorList>
            <consortium name="EnsemblPlants"/>
        </authorList>
    </citation>
    <scope>IDENTIFICATION</scope>
</reference>
<accession>A0A7N0TBD3</accession>
<dbReference type="GO" id="GO:0008270">
    <property type="term" value="F:zinc ion binding"/>
    <property type="evidence" value="ECO:0007669"/>
    <property type="project" value="UniProtKB-KW"/>
</dbReference>
<feature type="compositionally biased region" description="Basic and acidic residues" evidence="2">
    <location>
        <begin position="235"/>
        <end position="246"/>
    </location>
</feature>
<organism evidence="4 5">
    <name type="scientific">Kalanchoe fedtschenkoi</name>
    <name type="common">Lavender scallops</name>
    <name type="synonym">South American air plant</name>
    <dbReference type="NCBI Taxonomy" id="63787"/>
    <lineage>
        <taxon>Eukaryota</taxon>
        <taxon>Viridiplantae</taxon>
        <taxon>Streptophyta</taxon>
        <taxon>Embryophyta</taxon>
        <taxon>Tracheophyta</taxon>
        <taxon>Spermatophyta</taxon>
        <taxon>Magnoliopsida</taxon>
        <taxon>eudicotyledons</taxon>
        <taxon>Gunneridae</taxon>
        <taxon>Pentapetalae</taxon>
        <taxon>Saxifragales</taxon>
        <taxon>Crassulaceae</taxon>
        <taxon>Kalanchoe</taxon>
    </lineage>
</organism>
<keyword evidence="1" id="KW-0862">Zinc</keyword>
<dbReference type="Pfam" id="PF13639">
    <property type="entry name" value="zf-RING_2"/>
    <property type="match status" value="1"/>
</dbReference>
<name>A0A7N0TBD3_KALFE</name>
<feature type="region of interest" description="Disordered" evidence="2">
    <location>
        <begin position="54"/>
        <end position="78"/>
    </location>
</feature>
<evidence type="ECO:0000256" key="2">
    <source>
        <dbReference type="SAM" id="MobiDB-lite"/>
    </source>
</evidence>
<dbReference type="InterPro" id="IPR013083">
    <property type="entry name" value="Znf_RING/FYVE/PHD"/>
</dbReference>
<dbReference type="InterPro" id="IPR001841">
    <property type="entry name" value="Znf_RING"/>
</dbReference>
<evidence type="ECO:0000313" key="5">
    <source>
        <dbReference type="Proteomes" id="UP000594263"/>
    </source>
</evidence>
<dbReference type="PANTHER" id="PTHR47531">
    <property type="entry name" value="RING/U-BOX SUPERFAMILY PROTEIN"/>
    <property type="match status" value="1"/>
</dbReference>
<dbReference type="EnsemblPlants" id="Kaladp0030s0130.1.v1.1">
    <property type="protein sequence ID" value="Kaladp0030s0130.1.v1.1"/>
    <property type="gene ID" value="Kaladp0030s0130.v1.1"/>
</dbReference>
<evidence type="ECO:0000259" key="3">
    <source>
        <dbReference type="PROSITE" id="PS50089"/>
    </source>
</evidence>
<feature type="compositionally biased region" description="Gly residues" evidence="2">
    <location>
        <begin position="1"/>
        <end position="17"/>
    </location>
</feature>
<feature type="compositionally biased region" description="Low complexity" evidence="2">
    <location>
        <begin position="18"/>
        <end position="27"/>
    </location>
</feature>
<dbReference type="PANTHER" id="PTHR47531:SF2">
    <property type="entry name" value="RING_U-BOX SUPERFAMILY PROTEIN"/>
    <property type="match status" value="1"/>
</dbReference>
<dbReference type="Gramene" id="Kaladp0030s0130.1.v1.1">
    <property type="protein sequence ID" value="Kaladp0030s0130.1.v1.1"/>
    <property type="gene ID" value="Kaladp0030s0130.v1.1"/>
</dbReference>
<feature type="region of interest" description="Disordered" evidence="2">
    <location>
        <begin position="1"/>
        <end position="33"/>
    </location>
</feature>